<feature type="domain" description="DDH" evidence="1">
    <location>
        <begin position="18"/>
        <end position="154"/>
    </location>
</feature>
<gene>
    <name evidence="3" type="ORF">G3N56_12055</name>
</gene>
<protein>
    <submittedName>
        <fullName evidence="3">Bifunctional oligoribonuclease/PAP phosphatase NrnA</fullName>
    </submittedName>
</protein>
<keyword evidence="4" id="KW-1185">Reference proteome</keyword>
<dbReference type="PANTHER" id="PTHR47618">
    <property type="entry name" value="BIFUNCTIONAL OLIGORIBONUCLEASE AND PAP PHOSPHATASE NRNA"/>
    <property type="match status" value="1"/>
</dbReference>
<sequence>MPTPMRDIARILREHDDIAILSHENPDGDAVGSAAALGHILSRLGKRFTMANASPLPGQFSWMDIPGHWTTALPTAYGFAVALDCGDAARLGPLEHAVDPARLIVIDHHLGNPGFGALNWVDTTSSSTGEMVAALADELGVPLTGGLGQCLYVAMVTDTGDFTFGSTRPETLELAARILRAGLDVGETNARLKNQWSLSRIRLWSEVMGGMTQHFDGRVGAIAISQETLIRTGTSVEDCDGLVNWALRVRGVQAAVAVRELPGGQVKFSLRSVGNVDVQRVAASFGGGGHKNASGGSLDGPLDAAQATLVAAVGASLGAPIAHV</sequence>
<dbReference type="Pfam" id="PF02272">
    <property type="entry name" value="DHHA1"/>
    <property type="match status" value="1"/>
</dbReference>
<dbReference type="Pfam" id="PF01368">
    <property type="entry name" value="DHH"/>
    <property type="match status" value="1"/>
</dbReference>
<dbReference type="AlphaFoldDB" id="A0A7K3NMS0"/>
<dbReference type="InterPro" id="IPR038763">
    <property type="entry name" value="DHH_sf"/>
</dbReference>
<proteinExistence type="predicted"/>
<comment type="caution">
    <text evidence="3">The sequence shown here is derived from an EMBL/GenBank/DDBJ whole genome shotgun (WGS) entry which is preliminary data.</text>
</comment>
<dbReference type="RefSeq" id="WP_163302509.1">
    <property type="nucleotide sequence ID" value="NZ_JAAGRQ010000049.1"/>
</dbReference>
<dbReference type="GO" id="GO:0003676">
    <property type="term" value="F:nucleic acid binding"/>
    <property type="evidence" value="ECO:0007669"/>
    <property type="project" value="InterPro"/>
</dbReference>
<dbReference type="InterPro" id="IPR051319">
    <property type="entry name" value="Oligoribo/pAp-PDE_c-di-AMP_PDE"/>
</dbReference>
<dbReference type="EMBL" id="JAAGRQ010000049">
    <property type="protein sequence ID" value="NDY57468.1"/>
    <property type="molecule type" value="Genomic_DNA"/>
</dbReference>
<name>A0A7K3NMS0_9BACT</name>
<evidence type="ECO:0000259" key="1">
    <source>
        <dbReference type="Pfam" id="PF01368"/>
    </source>
</evidence>
<dbReference type="Gene3D" id="3.10.310.30">
    <property type="match status" value="1"/>
</dbReference>
<dbReference type="InterPro" id="IPR003156">
    <property type="entry name" value="DHHA1_dom"/>
</dbReference>
<feature type="domain" description="DHHA1" evidence="2">
    <location>
        <begin position="232"/>
        <end position="303"/>
    </location>
</feature>
<accession>A0A7K3NMS0</accession>
<evidence type="ECO:0000313" key="4">
    <source>
        <dbReference type="Proteomes" id="UP000469724"/>
    </source>
</evidence>
<reference evidence="3 4" key="1">
    <citation type="submission" date="2020-02" db="EMBL/GenBank/DDBJ databases">
        <title>Comparative genomics of sulfur disproportionating microorganisms.</title>
        <authorList>
            <person name="Ward L.M."/>
            <person name="Bertran E."/>
            <person name="Johnston D.T."/>
        </authorList>
    </citation>
    <scope>NUCLEOTIDE SEQUENCE [LARGE SCALE GENOMIC DNA]</scope>
    <source>
        <strain evidence="3 4">DSM 3696</strain>
    </source>
</reference>
<dbReference type="SUPFAM" id="SSF64182">
    <property type="entry name" value="DHH phosphoesterases"/>
    <property type="match status" value="1"/>
</dbReference>
<dbReference type="InterPro" id="IPR001667">
    <property type="entry name" value="DDH_dom"/>
</dbReference>
<organism evidence="3 4">
    <name type="scientific">Desulfolutivibrio sulfodismutans</name>
    <dbReference type="NCBI Taxonomy" id="63561"/>
    <lineage>
        <taxon>Bacteria</taxon>
        <taxon>Pseudomonadati</taxon>
        <taxon>Thermodesulfobacteriota</taxon>
        <taxon>Desulfovibrionia</taxon>
        <taxon>Desulfovibrionales</taxon>
        <taxon>Desulfovibrionaceae</taxon>
        <taxon>Desulfolutivibrio</taxon>
    </lineage>
</organism>
<dbReference type="Proteomes" id="UP000469724">
    <property type="component" value="Unassembled WGS sequence"/>
</dbReference>
<evidence type="ECO:0000259" key="2">
    <source>
        <dbReference type="Pfam" id="PF02272"/>
    </source>
</evidence>
<dbReference type="Gene3D" id="3.90.1640.10">
    <property type="entry name" value="inorganic pyrophosphatase (n-terminal core)"/>
    <property type="match status" value="1"/>
</dbReference>
<dbReference type="PANTHER" id="PTHR47618:SF1">
    <property type="entry name" value="BIFUNCTIONAL OLIGORIBONUCLEASE AND PAP PHOSPHATASE NRNA"/>
    <property type="match status" value="1"/>
</dbReference>
<evidence type="ECO:0000313" key="3">
    <source>
        <dbReference type="EMBL" id="NDY57468.1"/>
    </source>
</evidence>